<dbReference type="PANTHER" id="PTHR45846">
    <property type="entry name" value="TRNA-DIHYDROURIDINE(47) SYNTHASE [NAD(P)(+)]-LIKE"/>
    <property type="match status" value="1"/>
</dbReference>
<dbReference type="SUPFAM" id="SSF51395">
    <property type="entry name" value="FMN-linked oxidoreductases"/>
    <property type="match status" value="1"/>
</dbReference>
<evidence type="ECO:0000256" key="7">
    <source>
        <dbReference type="PIRSR" id="PIRSR006621-2"/>
    </source>
</evidence>
<feature type="binding site" evidence="7">
    <location>
        <begin position="227"/>
        <end position="228"/>
    </location>
    <ligand>
        <name>FMN</name>
        <dbReference type="ChEBI" id="CHEBI:58210"/>
    </ligand>
</feature>
<comment type="similarity">
    <text evidence="5">Belongs to the dus family.</text>
</comment>
<dbReference type="PIRSF" id="PIRSF006621">
    <property type="entry name" value="Dus"/>
    <property type="match status" value="1"/>
</dbReference>
<sequence>MQINKVYLAPMEGVADPPLRKVLTAHGNYDECFSEFIRVTDVVLPYKTLEREVPELKENNARTASGTLVRVQLLGDNPQTIAATAVRAVKLGAKSIDINFGCPSRFVHHGGAMLLKEPDLMHEIVSTVRDALLPEIFLSVKVRTGFLSKEEAPEIVSAIAVDGVDEIIMHARTRKDLYSEAALDWSVIGRVREYAHGIPMVANGDILSFEDGQQCSEAAKTDRLMVGRGALSIPNAGAVLKDGAEPYTTSEVLKVVDEFIQELISRRFQEKSVLDRAKQFLGFARRTDKKLVEFFKLFCRENSVDKARKLIETSISQDEN</sequence>
<dbReference type="GO" id="GO:0003723">
    <property type="term" value="F:RNA binding"/>
    <property type="evidence" value="ECO:0007669"/>
    <property type="project" value="TreeGrafter"/>
</dbReference>
<name>E8LMS7_SUCHY</name>
<keyword evidence="1 5" id="KW-0285">Flavoprotein</keyword>
<feature type="binding site" evidence="7">
    <location>
        <position position="72"/>
    </location>
    <ligand>
        <name>FMN</name>
        <dbReference type="ChEBI" id="CHEBI:58210"/>
    </ligand>
</feature>
<dbReference type="HOGENOM" id="CLU_013299_0_4_6"/>
<protein>
    <recommendedName>
        <fullName evidence="5">tRNA-dihydrouridine synthase</fullName>
        <ecNumber evidence="5">1.3.1.-</ecNumber>
    </recommendedName>
</protein>
<dbReference type="OrthoDB" id="9764501at2"/>
<comment type="function">
    <text evidence="5">Catalyzes the synthesis of 5,6-dihydrouridine (D), a modified base found in the D-loop of most tRNAs, via the reduction of the C5-C6 double bond in target uridines.</text>
</comment>
<evidence type="ECO:0000259" key="8">
    <source>
        <dbReference type="Pfam" id="PF01207"/>
    </source>
</evidence>
<dbReference type="STRING" id="762983.HMPREF9444_02072"/>
<comment type="cofactor">
    <cofactor evidence="5 7">
        <name>FMN</name>
        <dbReference type="ChEBI" id="CHEBI:58210"/>
    </cofactor>
</comment>
<dbReference type="GO" id="GO:0017150">
    <property type="term" value="F:tRNA dihydrouridine synthase activity"/>
    <property type="evidence" value="ECO:0007669"/>
    <property type="project" value="InterPro"/>
</dbReference>
<dbReference type="Pfam" id="PF01207">
    <property type="entry name" value="Dus"/>
    <property type="match status" value="1"/>
</dbReference>
<gene>
    <name evidence="9" type="ORF">HMPREF9444_02072</name>
</gene>
<keyword evidence="3 5" id="KW-0819">tRNA processing</keyword>
<dbReference type="EMBL" id="AEVO01000146">
    <property type="protein sequence ID" value="EFY06190.1"/>
    <property type="molecule type" value="Genomic_DNA"/>
</dbReference>
<keyword evidence="10" id="KW-1185">Reference proteome</keyword>
<evidence type="ECO:0000256" key="3">
    <source>
        <dbReference type="ARBA" id="ARBA00022694"/>
    </source>
</evidence>
<dbReference type="GO" id="GO:0050660">
    <property type="term" value="F:flavin adenine dinucleotide binding"/>
    <property type="evidence" value="ECO:0007669"/>
    <property type="project" value="InterPro"/>
</dbReference>
<dbReference type="InterPro" id="IPR035587">
    <property type="entry name" value="DUS-like_FMN-bd"/>
</dbReference>
<accession>E8LMS7</accession>
<dbReference type="PANTHER" id="PTHR45846:SF1">
    <property type="entry name" value="TRNA-DIHYDROURIDINE(47) SYNTHASE [NAD(P)(+)]-LIKE"/>
    <property type="match status" value="1"/>
</dbReference>
<dbReference type="EC" id="1.3.1.-" evidence="5"/>
<organism evidence="9 10">
    <name type="scientific">Succinatimonas hippei (strain DSM 22608 / JCM 16073 / KCTC 15190 / YIT 12066)</name>
    <dbReference type="NCBI Taxonomy" id="762983"/>
    <lineage>
        <taxon>Bacteria</taxon>
        <taxon>Pseudomonadati</taxon>
        <taxon>Pseudomonadota</taxon>
        <taxon>Gammaproteobacteria</taxon>
        <taxon>Aeromonadales</taxon>
        <taxon>Succinivibrionaceae</taxon>
        <taxon>Succinatimonas</taxon>
    </lineage>
</organism>
<keyword evidence="4 5" id="KW-0560">Oxidoreductase</keyword>
<dbReference type="eggNOG" id="COG0042">
    <property type="taxonomic scope" value="Bacteria"/>
</dbReference>
<keyword evidence="7" id="KW-0547">Nucleotide-binding</keyword>
<evidence type="ECO:0000313" key="10">
    <source>
        <dbReference type="Proteomes" id="UP000018458"/>
    </source>
</evidence>
<dbReference type="Gene3D" id="3.20.20.70">
    <property type="entry name" value="Aldolase class I"/>
    <property type="match status" value="1"/>
</dbReference>
<feature type="active site" description="Proton donor" evidence="6">
    <location>
        <position position="102"/>
    </location>
</feature>
<evidence type="ECO:0000256" key="1">
    <source>
        <dbReference type="ARBA" id="ARBA00022630"/>
    </source>
</evidence>
<keyword evidence="2 5" id="KW-0288">FMN</keyword>
<evidence type="ECO:0000256" key="5">
    <source>
        <dbReference type="PIRNR" id="PIRNR006621"/>
    </source>
</evidence>
<evidence type="ECO:0000256" key="2">
    <source>
        <dbReference type="ARBA" id="ARBA00022643"/>
    </source>
</evidence>
<evidence type="ECO:0000256" key="4">
    <source>
        <dbReference type="ARBA" id="ARBA00023002"/>
    </source>
</evidence>
<dbReference type="Proteomes" id="UP000018458">
    <property type="component" value="Unassembled WGS sequence"/>
</dbReference>
<feature type="binding site" evidence="7">
    <location>
        <position position="170"/>
    </location>
    <ligand>
        <name>FMN</name>
        <dbReference type="ChEBI" id="CHEBI:58210"/>
    </ligand>
</feature>
<dbReference type="RefSeq" id="WP_009144215.1">
    <property type="nucleotide sequence ID" value="NZ_GL831068.1"/>
</dbReference>
<dbReference type="CDD" id="cd02801">
    <property type="entry name" value="DUS_like_FMN"/>
    <property type="match status" value="1"/>
</dbReference>
<feature type="domain" description="DUS-like FMN-binding" evidence="8">
    <location>
        <begin position="8"/>
        <end position="285"/>
    </location>
</feature>
<evidence type="ECO:0000313" key="9">
    <source>
        <dbReference type="EMBL" id="EFY06190.1"/>
    </source>
</evidence>
<reference evidence="9 10" key="1">
    <citation type="submission" date="2011-01" db="EMBL/GenBank/DDBJ databases">
        <authorList>
            <person name="Weinstock G."/>
            <person name="Sodergren E."/>
            <person name="Clifton S."/>
            <person name="Fulton L."/>
            <person name="Fulton B."/>
            <person name="Courtney L."/>
            <person name="Fronick C."/>
            <person name="Harrison M."/>
            <person name="Strong C."/>
            <person name="Farmer C."/>
            <person name="Delahaunty K."/>
            <person name="Markovic C."/>
            <person name="Hall O."/>
            <person name="Minx P."/>
            <person name="Tomlinson C."/>
            <person name="Mitreva M."/>
            <person name="Hou S."/>
            <person name="Chen J."/>
            <person name="Wollam A."/>
            <person name="Pepin K.H."/>
            <person name="Johnson M."/>
            <person name="Bhonagiri V."/>
            <person name="Zhang X."/>
            <person name="Suruliraj S."/>
            <person name="Warren W."/>
            <person name="Chinwalla A."/>
            <person name="Mardis E.R."/>
            <person name="Wilson R.K."/>
        </authorList>
    </citation>
    <scope>NUCLEOTIDE SEQUENCE [LARGE SCALE GENOMIC DNA]</scope>
    <source>
        <strain evidence="10">DSM 22608 / JCM 16073 / KCTC 15190 / YIT 12066</strain>
    </source>
</reference>
<comment type="caution">
    <text evidence="9">The sequence shown here is derived from an EMBL/GenBank/DDBJ whole genome shotgun (WGS) entry which is preliminary data.</text>
</comment>
<dbReference type="InterPro" id="IPR013785">
    <property type="entry name" value="Aldolase_TIM"/>
</dbReference>
<evidence type="ECO:0000256" key="6">
    <source>
        <dbReference type="PIRSR" id="PIRSR006621-1"/>
    </source>
</evidence>
<dbReference type="InterPro" id="IPR001269">
    <property type="entry name" value="DUS_fam"/>
</dbReference>
<dbReference type="AlphaFoldDB" id="E8LMS7"/>
<proteinExistence type="inferred from homology"/>
<feature type="binding site" evidence="7">
    <location>
        <position position="141"/>
    </location>
    <ligand>
        <name>FMN</name>
        <dbReference type="ChEBI" id="CHEBI:58210"/>
    </ligand>
</feature>